<feature type="compositionally biased region" description="Pro residues" evidence="1">
    <location>
        <begin position="124"/>
        <end position="136"/>
    </location>
</feature>
<dbReference type="Proteomes" id="UP000319257">
    <property type="component" value="Unassembled WGS sequence"/>
</dbReference>
<dbReference type="InParanoid" id="A0A507AUR3"/>
<keyword evidence="3" id="KW-1185">Reference proteome</keyword>
<comment type="caution">
    <text evidence="2">The sequence shown here is derived from an EMBL/GenBank/DDBJ whole genome shotgun (WGS) entry which is preliminary data.</text>
</comment>
<sequence length="265" mass="28038">MAAPSTDKLPLARRDADGAGGIRVTCPNSKASILCLDGRCTACCGNCCQCIGLPDKGTTKTLIEFRPDCSGKCPFSQGGQGQGIQGSQGPQVFRGPAGQQGQPQSGGSPKAEGLRGSQEHAKPQGPPDLPGPPPPEDLSGPEGSSPSNQNGAAPWSQHGLDMELDIDDQGPGHHRGHEFAPVPDDYFHGGQKKSGGSQGGFPQRASFEDDGLPYGDRSRDEPIGLRYDVGSRYGDSQSRGQGRHHEESHRSSCQYQKGCKYHRDY</sequence>
<reference evidence="2 3" key="1">
    <citation type="submission" date="2019-06" db="EMBL/GenBank/DDBJ databases">
        <title>Draft genome sequence of the filamentous fungus Phialemoniopsis curvata isolated from diesel fuel.</title>
        <authorList>
            <person name="Varaljay V.A."/>
            <person name="Lyon W.J."/>
            <person name="Crouch A.L."/>
            <person name="Drake C.E."/>
            <person name="Hollomon J.M."/>
            <person name="Nadeau L.J."/>
            <person name="Nunn H.S."/>
            <person name="Stevenson B.S."/>
            <person name="Bojanowski C.L."/>
            <person name="Crookes-Goodson W.J."/>
        </authorList>
    </citation>
    <scope>NUCLEOTIDE SEQUENCE [LARGE SCALE GENOMIC DNA]</scope>
    <source>
        <strain evidence="2 3">D216</strain>
    </source>
</reference>
<name>A0A507AUR3_9PEZI</name>
<gene>
    <name evidence="2" type="ORF">E0L32_005237</name>
</gene>
<accession>A0A507AUR3</accession>
<feature type="compositionally biased region" description="Low complexity" evidence="1">
    <location>
        <begin position="137"/>
        <end position="147"/>
    </location>
</feature>
<feature type="compositionally biased region" description="Low complexity" evidence="1">
    <location>
        <begin position="99"/>
        <end position="109"/>
    </location>
</feature>
<evidence type="ECO:0000313" key="2">
    <source>
        <dbReference type="EMBL" id="TPX14545.1"/>
    </source>
</evidence>
<dbReference type="AlphaFoldDB" id="A0A507AUR3"/>
<evidence type="ECO:0000313" key="3">
    <source>
        <dbReference type="Proteomes" id="UP000319257"/>
    </source>
</evidence>
<organism evidence="2 3">
    <name type="scientific">Thyridium curvatum</name>
    <dbReference type="NCBI Taxonomy" id="1093900"/>
    <lineage>
        <taxon>Eukaryota</taxon>
        <taxon>Fungi</taxon>
        <taxon>Dikarya</taxon>
        <taxon>Ascomycota</taxon>
        <taxon>Pezizomycotina</taxon>
        <taxon>Sordariomycetes</taxon>
        <taxon>Sordariomycetidae</taxon>
        <taxon>Thyridiales</taxon>
        <taxon>Thyridiaceae</taxon>
        <taxon>Thyridium</taxon>
    </lineage>
</organism>
<dbReference type="GeneID" id="41972684"/>
<proteinExistence type="predicted"/>
<evidence type="ECO:0000256" key="1">
    <source>
        <dbReference type="SAM" id="MobiDB-lite"/>
    </source>
</evidence>
<feature type="region of interest" description="Disordered" evidence="1">
    <location>
        <begin position="76"/>
        <end position="265"/>
    </location>
</feature>
<dbReference type="RefSeq" id="XP_030996256.1">
    <property type="nucleotide sequence ID" value="XM_031139737.1"/>
</dbReference>
<protein>
    <submittedName>
        <fullName evidence="2">Uncharacterized protein</fullName>
    </submittedName>
</protein>
<dbReference type="EMBL" id="SKBQ01000027">
    <property type="protein sequence ID" value="TPX14545.1"/>
    <property type="molecule type" value="Genomic_DNA"/>
</dbReference>